<feature type="region of interest" description="ACP-binding" evidence="10">
    <location>
        <begin position="254"/>
        <end position="258"/>
    </location>
</feature>
<evidence type="ECO:0000259" key="12">
    <source>
        <dbReference type="Pfam" id="PF08545"/>
    </source>
</evidence>
<keyword evidence="7 10" id="KW-0275">Fatty acid biosynthesis</keyword>
<protein>
    <recommendedName>
        <fullName evidence="10">Beta-ketoacyl-[acyl-carrier-protein] synthase III</fullName>
        <shortName evidence="10">Beta-ketoacyl-ACP synthase III</shortName>
        <shortName evidence="10">KAS III</shortName>
        <ecNumber evidence="10">2.3.1.180</ecNumber>
    </recommendedName>
    <alternativeName>
        <fullName evidence="10">3-oxoacyl-[acyl-carrier-protein] synthase 3</fullName>
    </alternativeName>
    <alternativeName>
        <fullName evidence="10">3-oxoacyl-[acyl-carrier-protein] synthase III</fullName>
    </alternativeName>
</protein>
<dbReference type="Gene3D" id="3.40.47.10">
    <property type="match status" value="1"/>
</dbReference>
<dbReference type="InterPro" id="IPR013751">
    <property type="entry name" value="ACP_syn_III_N"/>
</dbReference>
<feature type="domain" description="Beta-ketoacyl-[acyl-carrier-protein] synthase III N-terminal" evidence="12">
    <location>
        <begin position="110"/>
        <end position="193"/>
    </location>
</feature>
<keyword evidence="9 10" id="KW-0012">Acyltransferase</keyword>
<dbReference type="Pfam" id="PF08541">
    <property type="entry name" value="ACP_syn_III_C"/>
    <property type="match status" value="1"/>
</dbReference>
<gene>
    <name evidence="10" type="primary">fabH</name>
    <name evidence="13" type="ORF">ABID16_001182</name>
</gene>
<dbReference type="Pfam" id="PF08545">
    <property type="entry name" value="ACP_syn_III"/>
    <property type="match status" value="1"/>
</dbReference>
<evidence type="ECO:0000313" key="14">
    <source>
        <dbReference type="Proteomes" id="UP001549047"/>
    </source>
</evidence>
<reference evidence="13 14" key="1">
    <citation type="submission" date="2024-06" db="EMBL/GenBank/DDBJ databases">
        <title>Genomic Encyclopedia of Type Strains, Phase IV (KMG-IV): sequencing the most valuable type-strain genomes for metagenomic binning, comparative biology and taxonomic classification.</title>
        <authorList>
            <person name="Goeker M."/>
        </authorList>
    </citation>
    <scope>NUCLEOTIDE SEQUENCE [LARGE SCALE GENOMIC DNA]</scope>
    <source>
        <strain evidence="13 14">DSM 29780</strain>
    </source>
</reference>
<feature type="active site" evidence="10">
    <location>
        <position position="283"/>
    </location>
</feature>
<keyword evidence="2 10" id="KW-0963">Cytoplasm</keyword>
<evidence type="ECO:0000256" key="6">
    <source>
        <dbReference type="ARBA" id="ARBA00023098"/>
    </source>
</evidence>
<evidence type="ECO:0000313" key="13">
    <source>
        <dbReference type="EMBL" id="MET3612877.1"/>
    </source>
</evidence>
<evidence type="ECO:0000256" key="9">
    <source>
        <dbReference type="ARBA" id="ARBA00023315"/>
    </source>
</evidence>
<keyword evidence="14" id="KW-1185">Reference proteome</keyword>
<comment type="subcellular location">
    <subcellularLocation>
        <location evidence="10">Cytoplasm</location>
    </subcellularLocation>
</comment>
<dbReference type="PANTHER" id="PTHR34069:SF2">
    <property type="entry name" value="BETA-KETOACYL-[ACYL-CARRIER-PROTEIN] SYNTHASE III"/>
    <property type="match status" value="1"/>
</dbReference>
<accession>A0ABV2IWL3</accession>
<evidence type="ECO:0000256" key="10">
    <source>
        <dbReference type="HAMAP-Rule" id="MF_01815"/>
    </source>
</evidence>
<feature type="domain" description="Beta-ketoacyl-[acyl-carrier-protein] synthase III C-terminal" evidence="11">
    <location>
        <begin position="238"/>
        <end position="326"/>
    </location>
</feature>
<dbReference type="CDD" id="cd00830">
    <property type="entry name" value="KAS_III"/>
    <property type="match status" value="1"/>
</dbReference>
<evidence type="ECO:0000256" key="1">
    <source>
        <dbReference type="ARBA" id="ARBA00008642"/>
    </source>
</evidence>
<dbReference type="Proteomes" id="UP001549047">
    <property type="component" value="Unassembled WGS sequence"/>
</dbReference>
<dbReference type="SUPFAM" id="SSF53901">
    <property type="entry name" value="Thiolase-like"/>
    <property type="match status" value="1"/>
</dbReference>
<organism evidence="13 14">
    <name type="scientific">Rhizobium aquaticum</name>
    <dbReference type="NCBI Taxonomy" id="1549636"/>
    <lineage>
        <taxon>Bacteria</taxon>
        <taxon>Pseudomonadati</taxon>
        <taxon>Pseudomonadota</taxon>
        <taxon>Alphaproteobacteria</taxon>
        <taxon>Hyphomicrobiales</taxon>
        <taxon>Rhizobiaceae</taxon>
        <taxon>Rhizobium/Agrobacterium group</taxon>
        <taxon>Rhizobium</taxon>
    </lineage>
</organism>
<dbReference type="PANTHER" id="PTHR34069">
    <property type="entry name" value="3-OXOACYL-[ACYL-CARRIER-PROTEIN] SYNTHASE 3"/>
    <property type="match status" value="1"/>
</dbReference>
<dbReference type="NCBIfam" id="NF006829">
    <property type="entry name" value="PRK09352.1"/>
    <property type="match status" value="1"/>
</dbReference>
<dbReference type="EMBL" id="JBEPMB010000001">
    <property type="protein sequence ID" value="MET3612877.1"/>
    <property type="molecule type" value="Genomic_DNA"/>
</dbReference>
<comment type="caution">
    <text evidence="13">The sequence shown here is derived from an EMBL/GenBank/DDBJ whole genome shotgun (WGS) entry which is preliminary data.</text>
</comment>
<feature type="active site" evidence="10">
    <location>
        <position position="253"/>
    </location>
</feature>
<evidence type="ECO:0000256" key="8">
    <source>
        <dbReference type="ARBA" id="ARBA00023268"/>
    </source>
</evidence>
<keyword evidence="4 10" id="KW-0808">Transferase</keyword>
<evidence type="ECO:0000259" key="11">
    <source>
        <dbReference type="Pfam" id="PF08541"/>
    </source>
</evidence>
<proteinExistence type="inferred from homology"/>
<dbReference type="InterPro" id="IPR016039">
    <property type="entry name" value="Thiolase-like"/>
</dbReference>
<comment type="pathway">
    <text evidence="10">Lipid metabolism; fatty acid biosynthesis.</text>
</comment>
<sequence>MKFMIRSVVRGFGASLPARVVTNRELEGQVETSDEWIVQRTGIRQRYIAGEGETTASLGTAAAQSALDRAGLTPADIDLIILATSTPNNTFPATAVEIQNRLGMSHGAAFDMQAVCTGFVYAMATADAYIRGGLAKRAIVIGAETFSRLLDWEDRTTCVLFGDGAGAVVLEGVEGKGDTSDRGVLTAHLRSDGAHKEKLYVDGGPSTTGTVGHLRMQGREVFKHAVGNITDVIVAAFDATGLSIEELDWLVPHQANIRIIEGSAKKLAIPMEKVVVTVDQHGNTSAASIPLALAQAAGDGRIKQGDLVLLEAMGGGFTWGSVLLRW</sequence>
<comment type="domain">
    <text evidence="10">The last Arg residue of the ACP-binding site is essential for the weak association between ACP/AcpP and FabH.</text>
</comment>
<keyword evidence="6 10" id="KW-0443">Lipid metabolism</keyword>
<keyword evidence="3 10" id="KW-0444">Lipid biosynthesis</keyword>
<feature type="active site" evidence="10">
    <location>
        <position position="116"/>
    </location>
</feature>
<dbReference type="InterPro" id="IPR013747">
    <property type="entry name" value="ACP_syn_III_C"/>
</dbReference>
<keyword evidence="5 10" id="KW-0276">Fatty acid metabolism</keyword>
<dbReference type="HAMAP" id="MF_01815">
    <property type="entry name" value="FabH"/>
    <property type="match status" value="1"/>
</dbReference>
<dbReference type="NCBIfam" id="TIGR00747">
    <property type="entry name" value="fabH"/>
    <property type="match status" value="1"/>
</dbReference>
<keyword evidence="8 10" id="KW-0511">Multifunctional enzyme</keyword>
<evidence type="ECO:0000256" key="5">
    <source>
        <dbReference type="ARBA" id="ARBA00022832"/>
    </source>
</evidence>
<comment type="function">
    <text evidence="10">Catalyzes the condensation reaction of fatty acid synthesis by the addition to an acyl acceptor of two carbons from malonyl-ACP. Catalyzes the first condensation reaction which initiates fatty acid synthesis and may therefore play a role in governing the total rate of fatty acid production. Possesses both acetoacetyl-ACP synthase and acetyl transacylase activities. Its substrate specificity determines the biosynthesis of branched-chain and/or straight-chain of fatty acids.</text>
</comment>
<name>A0ABV2IWL3_9HYPH</name>
<evidence type="ECO:0000256" key="2">
    <source>
        <dbReference type="ARBA" id="ARBA00022490"/>
    </source>
</evidence>
<comment type="subunit">
    <text evidence="10">Homodimer.</text>
</comment>
<evidence type="ECO:0000256" key="7">
    <source>
        <dbReference type="ARBA" id="ARBA00023160"/>
    </source>
</evidence>
<evidence type="ECO:0000256" key="4">
    <source>
        <dbReference type="ARBA" id="ARBA00022679"/>
    </source>
</evidence>
<dbReference type="InterPro" id="IPR004655">
    <property type="entry name" value="FabH"/>
</dbReference>
<comment type="catalytic activity">
    <reaction evidence="10">
        <text>malonyl-[ACP] + acetyl-CoA + H(+) = 3-oxobutanoyl-[ACP] + CO2 + CoA</text>
        <dbReference type="Rhea" id="RHEA:12080"/>
        <dbReference type="Rhea" id="RHEA-COMP:9623"/>
        <dbReference type="Rhea" id="RHEA-COMP:9625"/>
        <dbReference type="ChEBI" id="CHEBI:15378"/>
        <dbReference type="ChEBI" id="CHEBI:16526"/>
        <dbReference type="ChEBI" id="CHEBI:57287"/>
        <dbReference type="ChEBI" id="CHEBI:57288"/>
        <dbReference type="ChEBI" id="CHEBI:78449"/>
        <dbReference type="ChEBI" id="CHEBI:78450"/>
        <dbReference type="EC" id="2.3.1.180"/>
    </reaction>
</comment>
<comment type="similarity">
    <text evidence="1 10">Belongs to the thiolase-like superfamily. FabH family.</text>
</comment>
<dbReference type="GO" id="GO:0033818">
    <property type="term" value="F:beta-ketoacyl-acyl-carrier-protein synthase III activity"/>
    <property type="evidence" value="ECO:0007669"/>
    <property type="project" value="UniProtKB-EC"/>
</dbReference>
<dbReference type="EC" id="2.3.1.180" evidence="10"/>
<evidence type="ECO:0000256" key="3">
    <source>
        <dbReference type="ARBA" id="ARBA00022516"/>
    </source>
</evidence>